<dbReference type="RefSeq" id="WP_073850256.1">
    <property type="nucleotide sequence ID" value="NZ_LVWA01000002.1"/>
</dbReference>
<feature type="chain" id="PRO_5010341170" description="DUF3450 domain-containing protein" evidence="1">
    <location>
        <begin position="24"/>
        <end position="209"/>
    </location>
</feature>
<evidence type="ECO:0000313" key="2">
    <source>
        <dbReference type="EMBL" id="OKL41809.1"/>
    </source>
</evidence>
<keyword evidence="1" id="KW-0732">Signal</keyword>
<dbReference type="AlphaFoldDB" id="A0A1Q5PHW4"/>
<evidence type="ECO:0000313" key="3">
    <source>
        <dbReference type="Proteomes" id="UP000186551"/>
    </source>
</evidence>
<name>A0A1Q5PHW4_9BACT</name>
<evidence type="ECO:0000256" key="1">
    <source>
        <dbReference type="SAM" id="SignalP"/>
    </source>
</evidence>
<dbReference type="OrthoDB" id="886805at2"/>
<feature type="signal peptide" evidence="1">
    <location>
        <begin position="1"/>
        <end position="23"/>
    </location>
</feature>
<keyword evidence="3" id="KW-1185">Reference proteome</keyword>
<reference evidence="2 3" key="1">
    <citation type="submission" date="2016-03" db="EMBL/GenBank/DDBJ databases">
        <title>Genome sequence of Pontibacter sp. nov., of the family cytophagaceae, isolated from marine sediment of the Yellow Sea, China.</title>
        <authorList>
            <person name="Zhang G."/>
            <person name="Zhang R."/>
        </authorList>
    </citation>
    <scope>NUCLEOTIDE SEQUENCE [LARGE SCALE GENOMIC DNA]</scope>
    <source>
        <strain evidence="2 3">S10-8</strain>
    </source>
</reference>
<evidence type="ECO:0008006" key="4">
    <source>
        <dbReference type="Google" id="ProtNLM"/>
    </source>
</evidence>
<gene>
    <name evidence="2" type="ORF">A3841_07240</name>
</gene>
<proteinExistence type="predicted"/>
<dbReference type="Proteomes" id="UP000186551">
    <property type="component" value="Unassembled WGS sequence"/>
</dbReference>
<dbReference type="EMBL" id="LVWA01000002">
    <property type="protein sequence ID" value="OKL41809.1"/>
    <property type="molecule type" value="Genomic_DNA"/>
</dbReference>
<comment type="caution">
    <text evidence="2">The sequence shown here is derived from an EMBL/GenBank/DDBJ whole genome shotgun (WGS) entry which is preliminary data.</text>
</comment>
<accession>A0A1Q5PHW4</accession>
<organism evidence="2 3">
    <name type="scientific">Pontibacter flavimaris</name>
    <dbReference type="NCBI Taxonomy" id="1797110"/>
    <lineage>
        <taxon>Bacteria</taxon>
        <taxon>Pseudomonadati</taxon>
        <taxon>Bacteroidota</taxon>
        <taxon>Cytophagia</taxon>
        <taxon>Cytophagales</taxon>
        <taxon>Hymenobacteraceae</taxon>
        <taxon>Pontibacter</taxon>
    </lineage>
</organism>
<protein>
    <recommendedName>
        <fullName evidence="4">DUF3450 domain-containing protein</fullName>
    </recommendedName>
</protein>
<sequence>MKRPLKWMLTAVLAVMTVGMAQAQAQLERDLTDLRAWMQQRSTQADSTLAAEWPTVKKEFKELTYSLDSNSKKLSEKSRNEYNGYKREYEAWEERHEGELVNLDGRELERWEREMTGTTNISKIKPVHLRDAFNRALEHTRGYRQDWSVQDWAYAEFVVGELNSRKAEVLDLLSTGDKIKIAALQVEFTTLQKSRQAKDAYDERKKERR</sequence>